<sequence length="366" mass="38814">MGNKLISGTLGKPIKRRDILKGAGLIGMAGVFPAILTRSAFAADKPTVVNSIRSLSNPYHATWNKGGAAFAKSVGADYVTLVTEGNSEKGIADIKAILAKTGGNAVINVDPNDSPDARAIVEAAKAAGAYVVTQWNKPADLHPWDYDPNYVAHISFSGVPYGKAMAETLIKKMGGKGGIVALGGIESNVPAIERKKGLMEALAAHPDVKLLDYQVANWSATEALDKTNAWLTQFGDQITGIWAANDDMALAAVEALRADGRAGKVPVTGVDGIQLAVEAIQKGELAGTVAWDPYWQGGMGLAIGYAAKTGVFDPAKEPKEHREFYGKGVIITDENANTYYAENIAAEPKMDWNDIWGRVSGQIQYD</sequence>
<name>A0ABV2QZ68_9HYPH</name>
<dbReference type="Pfam" id="PF13407">
    <property type="entry name" value="Peripla_BP_4"/>
    <property type="match status" value="1"/>
</dbReference>
<comment type="subcellular location">
    <subcellularLocation>
        <location evidence="1">Cell envelope</location>
    </subcellularLocation>
</comment>
<reference evidence="5 6" key="1">
    <citation type="submission" date="2024-06" db="EMBL/GenBank/DDBJ databases">
        <title>Sorghum-associated microbial communities from plants grown in Nebraska, USA.</title>
        <authorList>
            <person name="Schachtman D."/>
        </authorList>
    </citation>
    <scope>NUCLEOTIDE SEQUENCE [LARGE SCALE GENOMIC DNA]</scope>
    <source>
        <strain evidence="5 6">3207</strain>
    </source>
</reference>
<comment type="similarity">
    <text evidence="2">Belongs to the bacterial solute-binding protein 2 family.</text>
</comment>
<dbReference type="Gene3D" id="3.40.50.2300">
    <property type="match status" value="2"/>
</dbReference>
<keyword evidence="6" id="KW-1185">Reference proteome</keyword>
<comment type="caution">
    <text evidence="5">The sequence shown here is derived from an EMBL/GenBank/DDBJ whole genome shotgun (WGS) entry which is preliminary data.</text>
</comment>
<protein>
    <submittedName>
        <fullName evidence="5">Ribose transport system substrate-binding protein</fullName>
    </submittedName>
</protein>
<dbReference type="PANTHER" id="PTHR46847:SF1">
    <property type="entry name" value="D-ALLOSE-BINDING PERIPLASMIC PROTEIN-RELATED"/>
    <property type="match status" value="1"/>
</dbReference>
<gene>
    <name evidence="5" type="ORF">ABIE08_002225</name>
</gene>
<dbReference type="CDD" id="cd01536">
    <property type="entry name" value="PBP1_ABC_sugar_binding-like"/>
    <property type="match status" value="1"/>
</dbReference>
<dbReference type="InterPro" id="IPR006311">
    <property type="entry name" value="TAT_signal"/>
</dbReference>
<dbReference type="PROSITE" id="PS51318">
    <property type="entry name" value="TAT"/>
    <property type="match status" value="1"/>
</dbReference>
<dbReference type="InterPro" id="IPR028082">
    <property type="entry name" value="Peripla_BP_I"/>
</dbReference>
<evidence type="ECO:0000313" key="5">
    <source>
        <dbReference type="EMBL" id="MET4634312.1"/>
    </source>
</evidence>
<dbReference type="InterPro" id="IPR025997">
    <property type="entry name" value="SBP_2_dom"/>
</dbReference>
<evidence type="ECO:0000256" key="3">
    <source>
        <dbReference type="ARBA" id="ARBA00022729"/>
    </source>
</evidence>
<feature type="domain" description="Periplasmic binding protein" evidence="4">
    <location>
        <begin position="51"/>
        <end position="307"/>
    </location>
</feature>
<evidence type="ECO:0000256" key="1">
    <source>
        <dbReference type="ARBA" id="ARBA00004196"/>
    </source>
</evidence>
<dbReference type="RefSeq" id="WP_354550990.1">
    <property type="nucleotide sequence ID" value="NZ_JBEPSM010000001.1"/>
</dbReference>
<evidence type="ECO:0000313" key="6">
    <source>
        <dbReference type="Proteomes" id="UP001549321"/>
    </source>
</evidence>
<evidence type="ECO:0000256" key="2">
    <source>
        <dbReference type="ARBA" id="ARBA00007639"/>
    </source>
</evidence>
<proteinExistence type="inferred from homology"/>
<organism evidence="5 6">
    <name type="scientific">Kaistia defluvii</name>
    <dbReference type="NCBI Taxonomy" id="410841"/>
    <lineage>
        <taxon>Bacteria</taxon>
        <taxon>Pseudomonadati</taxon>
        <taxon>Pseudomonadota</taxon>
        <taxon>Alphaproteobacteria</taxon>
        <taxon>Hyphomicrobiales</taxon>
        <taxon>Kaistiaceae</taxon>
        <taxon>Kaistia</taxon>
    </lineage>
</organism>
<dbReference type="SUPFAM" id="SSF53822">
    <property type="entry name" value="Periplasmic binding protein-like I"/>
    <property type="match status" value="1"/>
</dbReference>
<evidence type="ECO:0000259" key="4">
    <source>
        <dbReference type="Pfam" id="PF13407"/>
    </source>
</evidence>
<accession>A0ABV2QZ68</accession>
<dbReference type="EMBL" id="JBEPSM010000001">
    <property type="protein sequence ID" value="MET4634312.1"/>
    <property type="molecule type" value="Genomic_DNA"/>
</dbReference>
<dbReference type="PANTHER" id="PTHR46847">
    <property type="entry name" value="D-ALLOSE-BINDING PERIPLASMIC PROTEIN-RELATED"/>
    <property type="match status" value="1"/>
</dbReference>
<dbReference type="Proteomes" id="UP001549321">
    <property type="component" value="Unassembled WGS sequence"/>
</dbReference>
<keyword evidence="3" id="KW-0732">Signal</keyword>